<comment type="caution">
    <text evidence="2">The sequence shown here is derived from an EMBL/GenBank/DDBJ whole genome shotgun (WGS) entry which is preliminary data.</text>
</comment>
<dbReference type="PANTHER" id="PTHR37421:SF1">
    <property type="entry name" value="UPF0260 PROTEIN YCGN"/>
    <property type="match status" value="1"/>
</dbReference>
<dbReference type="OrthoDB" id="9786855at2"/>
<sequence length="155" mass="17992">MSVAQEVFWRRKTLAEMSPTEWESLCDGCALCCLHKVEDEDTDEVFYTTVVCHLLNDETCQCTRYAERTQLVPICVQLRPEDVEVFHWLPPTCSYRLIHEGKDLPHWHPLLTGSPESVIEAHASVLSVYEVKDDEIDEDDLVDYVIEEAVFFRSR</sequence>
<comment type="similarity">
    <text evidence="1">Belongs to the UPF0260 family.</text>
</comment>
<gene>
    <name evidence="2" type="ORF">DN062_01630</name>
</gene>
<dbReference type="HAMAP" id="MF_00676">
    <property type="entry name" value="UPF0260"/>
    <property type="match status" value="1"/>
</dbReference>
<organism evidence="2 3">
    <name type="scientific">Nitrincola tibetensis</name>
    <dbReference type="NCBI Taxonomy" id="2219697"/>
    <lineage>
        <taxon>Bacteria</taxon>
        <taxon>Pseudomonadati</taxon>
        <taxon>Pseudomonadota</taxon>
        <taxon>Gammaproteobacteria</taxon>
        <taxon>Oceanospirillales</taxon>
        <taxon>Oceanospirillaceae</taxon>
        <taxon>Nitrincola</taxon>
    </lineage>
</organism>
<dbReference type="InterPro" id="IPR005358">
    <property type="entry name" value="Puta_zinc/iron-chelating_dom"/>
</dbReference>
<dbReference type="PANTHER" id="PTHR37421">
    <property type="entry name" value="UPF0260 PROTEIN YCGN"/>
    <property type="match status" value="1"/>
</dbReference>
<dbReference type="PIRSF" id="PIRSF006173">
    <property type="entry name" value="UCP006173"/>
    <property type="match status" value="1"/>
</dbReference>
<evidence type="ECO:0000313" key="2">
    <source>
        <dbReference type="EMBL" id="RAU19807.1"/>
    </source>
</evidence>
<dbReference type="InterPro" id="IPR008228">
    <property type="entry name" value="UCP006173"/>
</dbReference>
<dbReference type="NCBIfam" id="NF003507">
    <property type="entry name" value="PRK05170.2-5"/>
    <property type="match status" value="1"/>
</dbReference>
<reference evidence="2 3" key="1">
    <citation type="submission" date="2018-06" db="EMBL/GenBank/DDBJ databases">
        <title>Nitrincola tibetense sp. nov., isolated from Lake XuguoCo on Tibetan Plateau.</title>
        <authorList>
            <person name="Xing P."/>
        </authorList>
    </citation>
    <scope>NUCLEOTIDE SEQUENCE [LARGE SCALE GENOMIC DNA]</scope>
    <source>
        <strain evidence="3">xg18</strain>
    </source>
</reference>
<dbReference type="AlphaFoldDB" id="A0A364NSF4"/>
<keyword evidence="3" id="KW-1185">Reference proteome</keyword>
<accession>A0A364NSF4</accession>
<dbReference type="NCBIfam" id="NF003501">
    <property type="entry name" value="PRK05170.1-5"/>
    <property type="match status" value="1"/>
</dbReference>
<dbReference type="Pfam" id="PF03692">
    <property type="entry name" value="CxxCxxCC"/>
    <property type="match status" value="1"/>
</dbReference>
<evidence type="ECO:0000256" key="1">
    <source>
        <dbReference type="HAMAP-Rule" id="MF_00676"/>
    </source>
</evidence>
<name>A0A364NSF4_9GAMM</name>
<proteinExistence type="inferred from homology"/>
<dbReference type="EMBL" id="QKRX01000001">
    <property type="protein sequence ID" value="RAU19807.1"/>
    <property type="molecule type" value="Genomic_DNA"/>
</dbReference>
<dbReference type="Proteomes" id="UP000250744">
    <property type="component" value="Unassembled WGS sequence"/>
</dbReference>
<protein>
    <recommendedName>
        <fullName evidence="1">UPF0260 protein DN062_01630</fullName>
    </recommendedName>
</protein>
<evidence type="ECO:0000313" key="3">
    <source>
        <dbReference type="Proteomes" id="UP000250744"/>
    </source>
</evidence>